<keyword evidence="3" id="KW-1185">Reference proteome</keyword>
<evidence type="ECO:0000313" key="2">
    <source>
        <dbReference type="EMBL" id="ALA60730.1"/>
    </source>
</evidence>
<name>A0A0K2GIF7_NITMO</name>
<sequence length="70" mass="7486">MRYAVVIEKAPSNYAAYVPDLPGCVATGSTVAETETLIREAIEFHLEGLKADGLPIPPPNSQVEYVDVPA</sequence>
<reference evidence="2 3" key="1">
    <citation type="journal article" date="2015" name="Proc. Natl. Acad. Sci. U.S.A.">
        <title>Expanded metabolic versatility of ubiquitous nitrite-oxidizing bacteria from the genus Nitrospira.</title>
        <authorList>
            <person name="Koch H."/>
            <person name="Lucker S."/>
            <person name="Albertsen M."/>
            <person name="Kitzinger K."/>
            <person name="Herbold C."/>
            <person name="Spieck E."/>
            <person name="Nielsen P.H."/>
            <person name="Wagner M."/>
            <person name="Daims H."/>
        </authorList>
    </citation>
    <scope>NUCLEOTIDE SEQUENCE [LARGE SCALE GENOMIC DNA]</scope>
    <source>
        <strain evidence="2 3">NSP M-1</strain>
    </source>
</reference>
<dbReference type="Pfam" id="PF15919">
    <property type="entry name" value="HicB_lk_antitox"/>
    <property type="match status" value="1"/>
</dbReference>
<dbReference type="InterPro" id="IPR051404">
    <property type="entry name" value="TA_system_antitoxin"/>
</dbReference>
<protein>
    <recommendedName>
        <fullName evidence="1">HicB-like antitoxin of toxin-antitoxin system domain-containing protein</fullName>
    </recommendedName>
</protein>
<evidence type="ECO:0000313" key="3">
    <source>
        <dbReference type="Proteomes" id="UP000069205"/>
    </source>
</evidence>
<dbReference type="STRING" id="42253.NITMOv2_4354"/>
<dbReference type="KEGG" id="nmv:NITMOv2_4354"/>
<dbReference type="SUPFAM" id="SSF143100">
    <property type="entry name" value="TTHA1013/TTHA0281-like"/>
    <property type="match status" value="1"/>
</dbReference>
<organism evidence="2 3">
    <name type="scientific">Nitrospira moscoviensis</name>
    <dbReference type="NCBI Taxonomy" id="42253"/>
    <lineage>
        <taxon>Bacteria</taxon>
        <taxon>Pseudomonadati</taxon>
        <taxon>Nitrospirota</taxon>
        <taxon>Nitrospiria</taxon>
        <taxon>Nitrospirales</taxon>
        <taxon>Nitrospiraceae</taxon>
        <taxon>Nitrospira</taxon>
    </lineage>
</organism>
<accession>A0A0K2GIF7</accession>
<dbReference type="RefSeq" id="WP_053381543.1">
    <property type="nucleotide sequence ID" value="NZ_CP011801.1"/>
</dbReference>
<dbReference type="InterPro" id="IPR035069">
    <property type="entry name" value="TTHA1013/TTHA0281-like"/>
</dbReference>
<dbReference type="PANTHER" id="PTHR34504">
    <property type="entry name" value="ANTITOXIN HICB"/>
    <property type="match status" value="1"/>
</dbReference>
<feature type="domain" description="HicB-like antitoxin of toxin-antitoxin system" evidence="1">
    <location>
        <begin position="3"/>
        <end position="65"/>
    </location>
</feature>
<dbReference type="PANTHER" id="PTHR34504:SF2">
    <property type="entry name" value="UPF0150 PROTEIN SSL0259"/>
    <property type="match status" value="1"/>
</dbReference>
<gene>
    <name evidence="2" type="ORF">NITMOv2_4354</name>
</gene>
<dbReference type="AlphaFoldDB" id="A0A0K2GIF7"/>
<dbReference type="PATRIC" id="fig|42253.5.peg.4298"/>
<evidence type="ECO:0000259" key="1">
    <source>
        <dbReference type="Pfam" id="PF15919"/>
    </source>
</evidence>
<dbReference type="OrthoDB" id="9807959at2"/>
<dbReference type="Gene3D" id="3.30.160.250">
    <property type="match status" value="1"/>
</dbReference>
<dbReference type="InterPro" id="IPR031807">
    <property type="entry name" value="HicB-like"/>
</dbReference>
<dbReference type="Proteomes" id="UP000069205">
    <property type="component" value="Chromosome"/>
</dbReference>
<proteinExistence type="predicted"/>
<dbReference type="EMBL" id="CP011801">
    <property type="protein sequence ID" value="ALA60730.1"/>
    <property type="molecule type" value="Genomic_DNA"/>
</dbReference>